<proteinExistence type="predicted"/>
<evidence type="ECO:0000313" key="2">
    <source>
        <dbReference type="Proteomes" id="UP000661112"/>
    </source>
</evidence>
<dbReference type="Proteomes" id="UP000661112">
    <property type="component" value="Unassembled WGS sequence"/>
</dbReference>
<dbReference type="EMBL" id="JACJSG010000019">
    <property type="protein sequence ID" value="MBD2501980.1"/>
    <property type="molecule type" value="Genomic_DNA"/>
</dbReference>
<protein>
    <submittedName>
        <fullName evidence="1">Uncharacterized protein</fullName>
    </submittedName>
</protein>
<sequence length="45" mass="5056">MTYSWADIGFWGKSKIAETLILSLNAPNHLPDMGLRLVIIKVVEN</sequence>
<comment type="caution">
    <text evidence="1">The sequence shown here is derived from an EMBL/GenBank/DDBJ whole genome shotgun (WGS) entry which is preliminary data.</text>
</comment>
<name>A0ABR8D6M6_9NOST</name>
<reference evidence="1 2" key="1">
    <citation type="journal article" date="2020" name="ISME J.">
        <title>Comparative genomics reveals insights into cyanobacterial evolution and habitat adaptation.</title>
        <authorList>
            <person name="Chen M.Y."/>
            <person name="Teng W.K."/>
            <person name="Zhao L."/>
            <person name="Hu C.X."/>
            <person name="Zhou Y.K."/>
            <person name="Han B.P."/>
            <person name="Song L.R."/>
            <person name="Shu W.S."/>
        </authorList>
    </citation>
    <scope>NUCLEOTIDE SEQUENCE [LARGE SCALE GENOMIC DNA]</scope>
    <source>
        <strain evidence="1 2">FACHB-119</strain>
    </source>
</reference>
<evidence type="ECO:0000313" key="1">
    <source>
        <dbReference type="EMBL" id="MBD2501980.1"/>
    </source>
</evidence>
<organism evidence="1 2">
    <name type="scientific">Anabaena azotica FACHB-119</name>
    <dbReference type="NCBI Taxonomy" id="947527"/>
    <lineage>
        <taxon>Bacteria</taxon>
        <taxon>Bacillati</taxon>
        <taxon>Cyanobacteriota</taxon>
        <taxon>Cyanophyceae</taxon>
        <taxon>Nostocales</taxon>
        <taxon>Nostocaceae</taxon>
        <taxon>Anabaena</taxon>
        <taxon>Anabaena azotica</taxon>
    </lineage>
</organism>
<gene>
    <name evidence="1" type="ORF">H6G83_15420</name>
</gene>
<keyword evidence="2" id="KW-1185">Reference proteome</keyword>
<accession>A0ABR8D6M6</accession>